<dbReference type="AlphaFoldDB" id="A0A839ZH30"/>
<dbReference type="EC" id="2.1.1.185" evidence="5"/>
<dbReference type="CDD" id="cd18103">
    <property type="entry name" value="SpoU-like_RlmB"/>
    <property type="match status" value="1"/>
</dbReference>
<evidence type="ECO:0000313" key="5">
    <source>
        <dbReference type="EMBL" id="MBB3773968.1"/>
    </source>
</evidence>
<dbReference type="InterPro" id="IPR029064">
    <property type="entry name" value="Ribosomal_eL30-like_sf"/>
</dbReference>
<dbReference type="Gene3D" id="3.30.1330.30">
    <property type="match status" value="1"/>
</dbReference>
<keyword evidence="1 5" id="KW-0489">Methyltransferase</keyword>
<dbReference type="SMART" id="SM00967">
    <property type="entry name" value="SpoU_sub_bind"/>
    <property type="match status" value="1"/>
</dbReference>
<keyword evidence="2 5" id="KW-0808">Transferase</keyword>
<evidence type="ECO:0000313" key="6">
    <source>
        <dbReference type="Proteomes" id="UP000533469"/>
    </source>
</evidence>
<feature type="compositionally biased region" description="Basic and acidic residues" evidence="3">
    <location>
        <begin position="35"/>
        <end position="53"/>
    </location>
</feature>
<sequence>MNDRPRQPPDRPHAPAKPGFDSGARASGKARPAKNWHDKGGKRGHDGRRERPAGRPFGEWPEDVAILYGWHSVTEALRNPQRRFRRLMATENALKRLQDESVPLKIEPQLVRPGEIDRLLESDAVHQGLFAECDPLPSLTLEEAAENDLVLVLDQITDPHNVGAIVRSAAALRVGAIITTARHSPAATGVLAKSASGGLEHVPFCFVGNLARALDDLKKRGAQVVGLDSEGPADLVDTRLRAPVALVLGAEGKGLRQLTRQTCDTLARIDLPGAIVSLNVSNAAVLALHIARRAIGVRN</sequence>
<dbReference type="InterPro" id="IPR029028">
    <property type="entry name" value="Alpha/beta_knot_MTases"/>
</dbReference>
<proteinExistence type="predicted"/>
<feature type="compositionally biased region" description="Basic and acidic residues" evidence="3">
    <location>
        <begin position="1"/>
        <end position="13"/>
    </location>
</feature>
<dbReference type="InterPro" id="IPR004441">
    <property type="entry name" value="rRNA_MeTrfase_TrmH"/>
</dbReference>
<feature type="domain" description="RNA 2-O ribose methyltransferase substrate binding" evidence="4">
    <location>
        <begin position="66"/>
        <end position="139"/>
    </location>
</feature>
<dbReference type="GO" id="GO:0008173">
    <property type="term" value="F:RNA methyltransferase activity"/>
    <property type="evidence" value="ECO:0007669"/>
    <property type="project" value="InterPro"/>
</dbReference>
<comment type="caution">
    <text evidence="5">The sequence shown here is derived from an EMBL/GenBank/DDBJ whole genome shotgun (WGS) entry which is preliminary data.</text>
</comment>
<dbReference type="RefSeq" id="WP_183192153.1">
    <property type="nucleotide sequence ID" value="NZ_JACICD010000017.1"/>
</dbReference>
<accession>A0A839ZH30</accession>
<evidence type="ECO:0000259" key="4">
    <source>
        <dbReference type="SMART" id="SM00967"/>
    </source>
</evidence>
<evidence type="ECO:0000256" key="1">
    <source>
        <dbReference type="ARBA" id="ARBA00022603"/>
    </source>
</evidence>
<keyword evidence="6" id="KW-1185">Reference proteome</keyword>
<organism evidence="5 6">
    <name type="scientific">Ancylobacter tetraedralis</name>
    <dbReference type="NCBI Taxonomy" id="217068"/>
    <lineage>
        <taxon>Bacteria</taxon>
        <taxon>Pseudomonadati</taxon>
        <taxon>Pseudomonadota</taxon>
        <taxon>Alphaproteobacteria</taxon>
        <taxon>Hyphomicrobiales</taxon>
        <taxon>Xanthobacteraceae</taxon>
        <taxon>Ancylobacter</taxon>
    </lineage>
</organism>
<dbReference type="PANTHER" id="PTHR46429:SF1">
    <property type="entry name" value="23S RRNA (GUANOSINE-2'-O-)-METHYLTRANSFERASE RLMB"/>
    <property type="match status" value="1"/>
</dbReference>
<dbReference type="InterPro" id="IPR013123">
    <property type="entry name" value="SpoU_subst-bd"/>
</dbReference>
<dbReference type="InterPro" id="IPR029026">
    <property type="entry name" value="tRNA_m1G_MTases_N"/>
</dbReference>
<dbReference type="Pfam" id="PF00588">
    <property type="entry name" value="SpoU_methylase"/>
    <property type="match status" value="1"/>
</dbReference>
<gene>
    <name evidence="5" type="ORF">FHS55_004614</name>
</gene>
<dbReference type="SUPFAM" id="SSF75217">
    <property type="entry name" value="alpha/beta knot"/>
    <property type="match status" value="1"/>
</dbReference>
<dbReference type="GO" id="GO:0005829">
    <property type="term" value="C:cytosol"/>
    <property type="evidence" value="ECO:0007669"/>
    <property type="project" value="TreeGrafter"/>
</dbReference>
<dbReference type="GO" id="GO:0006396">
    <property type="term" value="P:RNA processing"/>
    <property type="evidence" value="ECO:0007669"/>
    <property type="project" value="InterPro"/>
</dbReference>
<dbReference type="InterPro" id="IPR001537">
    <property type="entry name" value="SpoU_MeTrfase"/>
</dbReference>
<protein>
    <submittedName>
        <fullName evidence="5">23S rRNA (Guanosine2251-2'-O)-methyltransferase</fullName>
        <ecNumber evidence="5">2.1.1.185</ecNumber>
    </submittedName>
</protein>
<reference evidence="5 6" key="1">
    <citation type="submission" date="2020-08" db="EMBL/GenBank/DDBJ databases">
        <title>Genomic Encyclopedia of Type Strains, Phase IV (KMG-IV): sequencing the most valuable type-strain genomes for metagenomic binning, comparative biology and taxonomic classification.</title>
        <authorList>
            <person name="Goeker M."/>
        </authorList>
    </citation>
    <scope>NUCLEOTIDE SEQUENCE [LARGE SCALE GENOMIC DNA]</scope>
    <source>
        <strain evidence="5 6">DSM 5895</strain>
    </source>
</reference>
<dbReference type="Pfam" id="PF08032">
    <property type="entry name" value="SpoU_sub_bind"/>
    <property type="match status" value="1"/>
</dbReference>
<dbReference type="SUPFAM" id="SSF55315">
    <property type="entry name" value="L30e-like"/>
    <property type="match status" value="1"/>
</dbReference>
<dbReference type="PANTHER" id="PTHR46429">
    <property type="entry name" value="23S RRNA (GUANOSINE-2'-O-)-METHYLTRANSFERASE RLMB"/>
    <property type="match status" value="1"/>
</dbReference>
<feature type="region of interest" description="Disordered" evidence="3">
    <location>
        <begin position="1"/>
        <end position="56"/>
    </location>
</feature>
<dbReference type="Gene3D" id="3.40.1280.10">
    <property type="match status" value="1"/>
</dbReference>
<dbReference type="GO" id="GO:0003723">
    <property type="term" value="F:RNA binding"/>
    <property type="evidence" value="ECO:0007669"/>
    <property type="project" value="InterPro"/>
</dbReference>
<name>A0A839ZH30_9HYPH</name>
<evidence type="ECO:0000256" key="2">
    <source>
        <dbReference type="ARBA" id="ARBA00022679"/>
    </source>
</evidence>
<dbReference type="Proteomes" id="UP000533469">
    <property type="component" value="Unassembled WGS sequence"/>
</dbReference>
<dbReference type="GO" id="GO:0032259">
    <property type="term" value="P:methylation"/>
    <property type="evidence" value="ECO:0007669"/>
    <property type="project" value="UniProtKB-KW"/>
</dbReference>
<dbReference type="EMBL" id="JACICD010000017">
    <property type="protein sequence ID" value="MBB3773968.1"/>
    <property type="molecule type" value="Genomic_DNA"/>
</dbReference>
<evidence type="ECO:0000256" key="3">
    <source>
        <dbReference type="SAM" id="MobiDB-lite"/>
    </source>
</evidence>